<dbReference type="GO" id="GO:0004519">
    <property type="term" value="F:endonuclease activity"/>
    <property type="evidence" value="ECO:0007669"/>
    <property type="project" value="UniProtKB-KW"/>
</dbReference>
<dbReference type="Proteomes" id="UP000677016">
    <property type="component" value="Unassembled WGS sequence"/>
</dbReference>
<keyword evidence="5" id="KW-1185">Reference proteome</keyword>
<dbReference type="InterPro" id="IPR036691">
    <property type="entry name" value="Endo/exonu/phosph_ase_sf"/>
</dbReference>
<gene>
    <name evidence="4" type="ORF">KC207_11875</name>
</gene>
<reference evidence="4" key="1">
    <citation type="submission" date="2021-04" db="EMBL/GenBank/DDBJ databases">
        <title>Phycicoccus avicenniae sp. nov., a novel endophytic actinomycetes isolated from branch of Avicennia mariana.</title>
        <authorList>
            <person name="Tuo L."/>
        </authorList>
    </citation>
    <scope>NUCLEOTIDE SEQUENCE</scope>
    <source>
        <strain evidence="4">BSK3Z-2</strain>
    </source>
</reference>
<feature type="compositionally biased region" description="Basic and acidic residues" evidence="1">
    <location>
        <begin position="347"/>
        <end position="358"/>
    </location>
</feature>
<feature type="domain" description="Endonuclease/exonuclease/phosphatase" evidence="3">
    <location>
        <begin position="52"/>
        <end position="407"/>
    </location>
</feature>
<accession>A0A941DA92</accession>
<keyword evidence="4" id="KW-0378">Hydrolase</keyword>
<feature type="region of interest" description="Disordered" evidence="1">
    <location>
        <begin position="295"/>
        <end position="314"/>
    </location>
</feature>
<dbReference type="RefSeq" id="WP_211603291.1">
    <property type="nucleotide sequence ID" value="NZ_JAGSNF010000017.1"/>
</dbReference>
<feature type="signal peptide" evidence="2">
    <location>
        <begin position="1"/>
        <end position="32"/>
    </location>
</feature>
<dbReference type="PROSITE" id="PS51318">
    <property type="entry name" value="TAT"/>
    <property type="match status" value="1"/>
</dbReference>
<dbReference type="SUPFAM" id="SSF56219">
    <property type="entry name" value="DNase I-like"/>
    <property type="match status" value="1"/>
</dbReference>
<evidence type="ECO:0000256" key="2">
    <source>
        <dbReference type="SAM" id="SignalP"/>
    </source>
</evidence>
<dbReference type="Pfam" id="PF03372">
    <property type="entry name" value="Exo_endo_phos"/>
    <property type="match status" value="1"/>
</dbReference>
<sequence length="422" mass="45021">MSSTVPRRRALVATVAGAALATSVAVALPASAAPGARGPAADRGPTTLRVATFNASLNRSVEGGLVADLSTPDDPQAQAVSEVIQRNAPDLLLVNEFDHDADGRALDLFRENYLEVGQNGAGPVEYPYAFSAPVNTGVPSGYDLDNDGSVGGPNDAYGFGFFPGQYGMAVFSKYPIDEDAVRTFQRLLWKDMPGALLPDDPATGTPGGWYSQEELEHVRLSSKSHWDVPVDVDGRTVHFLVSHPTPPVFDGPEDRNGRRNHDEIRLWADYVSPGKRSAWITDDAGARGGLTPGASFVVAGDQNSDPRDGDSLPGSIQQLLDAPRVNTSVTPSSDGAVEASLAQRGANLEHESPARYDTADFSEPPGNIRADYVLPSTDLRIVDAGVFWRTSDDPLSRLTTGTFPSDHRLVHVDVRVPGTGRR</sequence>
<feature type="region of interest" description="Disordered" evidence="1">
    <location>
        <begin position="347"/>
        <end position="366"/>
    </location>
</feature>
<feature type="chain" id="PRO_5036853772" evidence="2">
    <location>
        <begin position="33"/>
        <end position="422"/>
    </location>
</feature>
<keyword evidence="4" id="KW-0255">Endonuclease</keyword>
<organism evidence="4 5">
    <name type="scientific">Phycicoccus avicenniae</name>
    <dbReference type="NCBI Taxonomy" id="2828860"/>
    <lineage>
        <taxon>Bacteria</taxon>
        <taxon>Bacillati</taxon>
        <taxon>Actinomycetota</taxon>
        <taxon>Actinomycetes</taxon>
        <taxon>Micrococcales</taxon>
        <taxon>Intrasporangiaceae</taxon>
        <taxon>Phycicoccus</taxon>
    </lineage>
</organism>
<evidence type="ECO:0000256" key="1">
    <source>
        <dbReference type="SAM" id="MobiDB-lite"/>
    </source>
</evidence>
<evidence type="ECO:0000313" key="4">
    <source>
        <dbReference type="EMBL" id="MBR7743988.1"/>
    </source>
</evidence>
<dbReference type="AlphaFoldDB" id="A0A941DA92"/>
<proteinExistence type="predicted"/>
<dbReference type="Gene3D" id="3.60.10.10">
    <property type="entry name" value="Endonuclease/exonuclease/phosphatase"/>
    <property type="match status" value="1"/>
</dbReference>
<keyword evidence="2" id="KW-0732">Signal</keyword>
<evidence type="ECO:0000259" key="3">
    <source>
        <dbReference type="Pfam" id="PF03372"/>
    </source>
</evidence>
<keyword evidence="4" id="KW-0540">Nuclease</keyword>
<protein>
    <submittedName>
        <fullName evidence="4">Endonuclease/exonuclease/phosphatase family protein</fullName>
    </submittedName>
</protein>
<dbReference type="EMBL" id="JAGSNF010000017">
    <property type="protein sequence ID" value="MBR7743988.1"/>
    <property type="molecule type" value="Genomic_DNA"/>
</dbReference>
<evidence type="ECO:0000313" key="5">
    <source>
        <dbReference type="Proteomes" id="UP000677016"/>
    </source>
</evidence>
<name>A0A941DA92_9MICO</name>
<dbReference type="InterPro" id="IPR006311">
    <property type="entry name" value="TAT_signal"/>
</dbReference>
<comment type="caution">
    <text evidence="4">The sequence shown here is derived from an EMBL/GenBank/DDBJ whole genome shotgun (WGS) entry which is preliminary data.</text>
</comment>
<dbReference type="InterPro" id="IPR005135">
    <property type="entry name" value="Endo/exonuclease/phosphatase"/>
</dbReference>